<dbReference type="PANTHER" id="PTHR24198:SF165">
    <property type="entry name" value="ANKYRIN REPEAT-CONTAINING PROTEIN-RELATED"/>
    <property type="match status" value="1"/>
</dbReference>
<dbReference type="InterPro" id="IPR036770">
    <property type="entry name" value="Ankyrin_rpt-contain_sf"/>
</dbReference>
<evidence type="ECO:0000256" key="3">
    <source>
        <dbReference type="PROSITE-ProRule" id="PRU00023"/>
    </source>
</evidence>
<feature type="repeat" description="ANK" evidence="3">
    <location>
        <begin position="366"/>
        <end position="398"/>
    </location>
</feature>
<sequence>MILNMLNKLLVLILLFPALSWAVPAPERILNKSCLNAYQTQYKNLKQHKAFVYVREEKTGKDRCQWHYGAKDVETAKREAIKSCAKHQLNAECLVVDADGTYLVKEGDFSQITPADNTPLSDSQKEALMAEAKKLVLGNCLPFYETHLKDKEHRVFTYSLDADGKYACGKSFGDNLQSVTQSALKACNTNKSKRGKNAPKSACKVYAENKQILLSADDFGLNLVPKSDKYLSSSEYSEYLNKGREIINEGPCLFQFKYYLRGSQHQAFYLANDKSGKQACGRAEGAFSPDLADSEALKKCQANVKKKKLQASCKRYAKNFEIVGQPEDFGIVMGDEDYKKAIFKGNLVKIKQYVEKGSDVNMTAKDGMSPLFIAVAKGDQAFFETLVTKGGNLQHKAKDGSNLLLAATMGENPNIIRYLLDKGFDVNAKGAKGNTPLHAAFRMYNSYLIGLLMQNGADPTIKNDAGISGIDLGKKLKVNLDALKTLDGKTIKDGCNPVFYAAKYGDLVGVQKLAALGADINIVCDDGMSSLSIAKNDETFIKELVKLGADVNAQDDRGVTPLMHEASHGMKDALSKSKILLVLGADKSLKDKTGKTAYQRIKDKKTASDELKALLK</sequence>
<dbReference type="EMBL" id="SMFQ01000003">
    <property type="protein sequence ID" value="TCJ87425.1"/>
    <property type="molecule type" value="Genomic_DNA"/>
</dbReference>
<dbReference type="OrthoDB" id="5621598at2"/>
<evidence type="ECO:0000256" key="2">
    <source>
        <dbReference type="ARBA" id="ARBA00023043"/>
    </source>
</evidence>
<protein>
    <submittedName>
        <fullName evidence="4">Ankyrin repeat protein</fullName>
    </submittedName>
</protein>
<dbReference type="PROSITE" id="PS50088">
    <property type="entry name" value="ANK_REPEAT"/>
    <property type="match status" value="3"/>
</dbReference>
<dbReference type="PANTHER" id="PTHR24198">
    <property type="entry name" value="ANKYRIN REPEAT AND PROTEIN KINASE DOMAIN-CONTAINING PROTEIN"/>
    <property type="match status" value="1"/>
</dbReference>
<dbReference type="AlphaFoldDB" id="A0A4V2P8X7"/>
<dbReference type="InterPro" id="IPR002110">
    <property type="entry name" value="Ankyrin_rpt"/>
</dbReference>
<proteinExistence type="predicted"/>
<evidence type="ECO:0000313" key="4">
    <source>
        <dbReference type="EMBL" id="TCJ87425.1"/>
    </source>
</evidence>
<dbReference type="Pfam" id="PF12796">
    <property type="entry name" value="Ank_2"/>
    <property type="match status" value="1"/>
</dbReference>
<organism evidence="4 5">
    <name type="scientific">Cocleimonas flava</name>
    <dbReference type="NCBI Taxonomy" id="634765"/>
    <lineage>
        <taxon>Bacteria</taxon>
        <taxon>Pseudomonadati</taxon>
        <taxon>Pseudomonadota</taxon>
        <taxon>Gammaproteobacteria</taxon>
        <taxon>Thiotrichales</taxon>
        <taxon>Thiotrichaceae</taxon>
        <taxon>Cocleimonas</taxon>
    </lineage>
</organism>
<keyword evidence="1" id="KW-0677">Repeat</keyword>
<dbReference type="Gene3D" id="1.25.40.20">
    <property type="entry name" value="Ankyrin repeat-containing domain"/>
    <property type="match status" value="3"/>
</dbReference>
<dbReference type="Proteomes" id="UP000294887">
    <property type="component" value="Unassembled WGS sequence"/>
</dbReference>
<accession>A0A4V2P8X7</accession>
<name>A0A4V2P8X7_9GAMM</name>
<reference evidence="4 5" key="1">
    <citation type="submission" date="2019-03" db="EMBL/GenBank/DDBJ databases">
        <title>Genomic Encyclopedia of Type Strains, Phase IV (KMG-IV): sequencing the most valuable type-strain genomes for metagenomic binning, comparative biology and taxonomic classification.</title>
        <authorList>
            <person name="Goeker M."/>
        </authorList>
    </citation>
    <scope>NUCLEOTIDE SEQUENCE [LARGE SCALE GENOMIC DNA]</scope>
    <source>
        <strain evidence="4 5">DSM 24830</strain>
    </source>
</reference>
<evidence type="ECO:0000256" key="1">
    <source>
        <dbReference type="ARBA" id="ARBA00022737"/>
    </source>
</evidence>
<keyword evidence="5" id="KW-1185">Reference proteome</keyword>
<keyword evidence="2 3" id="KW-0040">ANK repeat</keyword>
<comment type="caution">
    <text evidence="4">The sequence shown here is derived from an EMBL/GenBank/DDBJ whole genome shotgun (WGS) entry which is preliminary data.</text>
</comment>
<evidence type="ECO:0000313" key="5">
    <source>
        <dbReference type="Proteomes" id="UP000294887"/>
    </source>
</evidence>
<dbReference type="SUPFAM" id="SSF48403">
    <property type="entry name" value="Ankyrin repeat"/>
    <property type="match status" value="1"/>
</dbReference>
<feature type="repeat" description="ANK" evidence="3">
    <location>
        <begin position="399"/>
        <end position="431"/>
    </location>
</feature>
<dbReference type="SMART" id="SM00248">
    <property type="entry name" value="ANK"/>
    <property type="match status" value="6"/>
</dbReference>
<feature type="repeat" description="ANK" evidence="3">
    <location>
        <begin position="432"/>
        <end position="464"/>
    </location>
</feature>
<gene>
    <name evidence="4" type="ORF">EV695_1935</name>
</gene>
<dbReference type="PROSITE" id="PS50297">
    <property type="entry name" value="ANK_REP_REGION"/>
    <property type="match status" value="2"/>
</dbReference>